<evidence type="ECO:0000313" key="2">
    <source>
        <dbReference type="Proteomes" id="UP001234202"/>
    </source>
</evidence>
<dbReference type="EMBL" id="JASBWV010000023">
    <property type="protein sequence ID" value="KAJ9119806.1"/>
    <property type="molecule type" value="Genomic_DNA"/>
</dbReference>
<sequence length="163" mass="18582">MCGYVQLSSIPKHLGSIVWTLGWQVFIILAAIILIFADLAMAIPERNNIFWRLIKMFWLDGMTYTRAYGTADPYGTSRDPTPFFLAPLGKRNLDLKSVKSHTHNKLWFILAFFKIFITFGYLSQTFYGVDDGGYIREGTQDIRRTNMVTTAPAAPRMNSGKWG</sequence>
<reference evidence="1" key="1">
    <citation type="submission" date="2023-04" db="EMBL/GenBank/DDBJ databases">
        <title>Draft Genome sequencing of Naganishia species isolated from polar environments using Oxford Nanopore Technology.</title>
        <authorList>
            <person name="Leo P."/>
            <person name="Venkateswaran K."/>
        </authorList>
    </citation>
    <scope>NUCLEOTIDE SEQUENCE</scope>
    <source>
        <strain evidence="1">DBVPG 5303</strain>
    </source>
</reference>
<accession>A0ACC2X8P8</accession>
<dbReference type="Proteomes" id="UP001234202">
    <property type="component" value="Unassembled WGS sequence"/>
</dbReference>
<protein>
    <submittedName>
        <fullName evidence="1">Uncharacterized protein</fullName>
    </submittedName>
</protein>
<name>A0ACC2X8P8_9TREE</name>
<evidence type="ECO:0000313" key="1">
    <source>
        <dbReference type="EMBL" id="KAJ9119806.1"/>
    </source>
</evidence>
<comment type="caution">
    <text evidence="1">The sequence shown here is derived from an EMBL/GenBank/DDBJ whole genome shotgun (WGS) entry which is preliminary data.</text>
</comment>
<gene>
    <name evidence="1" type="ORF">QFC24_005519</name>
</gene>
<keyword evidence="2" id="KW-1185">Reference proteome</keyword>
<organism evidence="1 2">
    <name type="scientific">Naganishia onofrii</name>
    <dbReference type="NCBI Taxonomy" id="1851511"/>
    <lineage>
        <taxon>Eukaryota</taxon>
        <taxon>Fungi</taxon>
        <taxon>Dikarya</taxon>
        <taxon>Basidiomycota</taxon>
        <taxon>Agaricomycotina</taxon>
        <taxon>Tremellomycetes</taxon>
        <taxon>Filobasidiales</taxon>
        <taxon>Filobasidiaceae</taxon>
        <taxon>Naganishia</taxon>
    </lineage>
</organism>
<proteinExistence type="predicted"/>